<evidence type="ECO:0000256" key="4">
    <source>
        <dbReference type="SAM" id="SignalP"/>
    </source>
</evidence>
<dbReference type="PANTHER" id="PTHR24345">
    <property type="entry name" value="SERINE/THREONINE-PROTEIN KINASE PLK"/>
    <property type="match status" value="1"/>
</dbReference>
<dbReference type="SUPFAM" id="SSF56112">
    <property type="entry name" value="Protein kinase-like (PK-like)"/>
    <property type="match status" value="1"/>
</dbReference>
<dbReference type="AlphaFoldDB" id="A0AAW0NYV6"/>
<evidence type="ECO:0000256" key="1">
    <source>
        <dbReference type="ARBA" id="ARBA00022741"/>
    </source>
</evidence>
<keyword evidence="1" id="KW-0547">Nucleotide-binding</keyword>
<dbReference type="PRINTS" id="PR00109">
    <property type="entry name" value="TYRKINASE"/>
</dbReference>
<gene>
    <name evidence="6" type="ORF">WMY93_013057</name>
</gene>
<dbReference type="PROSITE" id="PS00108">
    <property type="entry name" value="PROTEIN_KINASE_ST"/>
    <property type="match status" value="1"/>
</dbReference>
<evidence type="ECO:0000259" key="5">
    <source>
        <dbReference type="PROSITE" id="PS50011"/>
    </source>
</evidence>
<dbReference type="SMART" id="SM00220">
    <property type="entry name" value="S_TKc"/>
    <property type="match status" value="1"/>
</dbReference>
<feature type="chain" id="PRO_5043373547" description="Protein kinase domain-containing protein" evidence="4">
    <location>
        <begin position="20"/>
        <end position="221"/>
    </location>
</feature>
<proteinExistence type="predicted"/>
<keyword evidence="7" id="KW-1185">Reference proteome</keyword>
<dbReference type="InterPro" id="IPR008271">
    <property type="entry name" value="Ser/Thr_kinase_AS"/>
</dbReference>
<feature type="signal peptide" evidence="4">
    <location>
        <begin position="1"/>
        <end position="19"/>
    </location>
</feature>
<dbReference type="PIRSF" id="PIRSF000654">
    <property type="entry name" value="Integrin-linked_kinase"/>
    <property type="match status" value="1"/>
</dbReference>
<sequence>MFFLIVLQVFVVMELCVNGDLSEYIKAKGPLSEEQSRKFLVQLCAAVQYLHDNQVTHRDLKCENLLLDRHDNIKVCDFSMSKRLTYTDGQLDLSHTFCGTNNYAAPEILRCQPYNPMATDVWSMGVILFKMLYNSLPFYSSSVLKMVQYQMRQNINFLDSPIVSPPAVALIQSMLHPNTEYRITIERILKNPWMEQEGGAKESSRVESGQKSGEDEGTSDR</sequence>
<feature type="region of interest" description="Disordered" evidence="3">
    <location>
        <begin position="196"/>
        <end position="221"/>
    </location>
</feature>
<organism evidence="6 7">
    <name type="scientific">Mugilogobius chulae</name>
    <name type="common">yellowstripe goby</name>
    <dbReference type="NCBI Taxonomy" id="88201"/>
    <lineage>
        <taxon>Eukaryota</taxon>
        <taxon>Metazoa</taxon>
        <taxon>Chordata</taxon>
        <taxon>Craniata</taxon>
        <taxon>Vertebrata</taxon>
        <taxon>Euteleostomi</taxon>
        <taxon>Actinopterygii</taxon>
        <taxon>Neopterygii</taxon>
        <taxon>Teleostei</taxon>
        <taxon>Neoteleostei</taxon>
        <taxon>Acanthomorphata</taxon>
        <taxon>Gobiaria</taxon>
        <taxon>Gobiiformes</taxon>
        <taxon>Gobioidei</taxon>
        <taxon>Gobiidae</taxon>
        <taxon>Gobionellinae</taxon>
        <taxon>Mugilogobius</taxon>
    </lineage>
</organism>
<dbReference type="InterPro" id="IPR000719">
    <property type="entry name" value="Prot_kinase_dom"/>
</dbReference>
<evidence type="ECO:0000256" key="2">
    <source>
        <dbReference type="ARBA" id="ARBA00022840"/>
    </source>
</evidence>
<evidence type="ECO:0000313" key="7">
    <source>
        <dbReference type="Proteomes" id="UP001460270"/>
    </source>
</evidence>
<evidence type="ECO:0000313" key="6">
    <source>
        <dbReference type="EMBL" id="KAK7912846.1"/>
    </source>
</evidence>
<dbReference type="PROSITE" id="PS50011">
    <property type="entry name" value="PROTEIN_KINASE_DOM"/>
    <property type="match status" value="1"/>
</dbReference>
<dbReference type="InterPro" id="IPR001245">
    <property type="entry name" value="Ser-Thr/Tyr_kinase_cat_dom"/>
</dbReference>
<keyword evidence="4" id="KW-0732">Signal</keyword>
<reference evidence="7" key="1">
    <citation type="submission" date="2024-04" db="EMBL/GenBank/DDBJ databases">
        <title>Salinicola lusitanus LLJ914,a marine bacterium isolated from the Okinawa Trough.</title>
        <authorList>
            <person name="Li J."/>
        </authorList>
    </citation>
    <scope>NUCLEOTIDE SEQUENCE [LARGE SCALE GENOMIC DNA]</scope>
</reference>
<dbReference type="GO" id="GO:0005634">
    <property type="term" value="C:nucleus"/>
    <property type="evidence" value="ECO:0007669"/>
    <property type="project" value="TreeGrafter"/>
</dbReference>
<comment type="caution">
    <text evidence="6">The sequence shown here is derived from an EMBL/GenBank/DDBJ whole genome shotgun (WGS) entry which is preliminary data.</text>
</comment>
<protein>
    <recommendedName>
        <fullName evidence="5">Protein kinase domain-containing protein</fullName>
    </recommendedName>
</protein>
<feature type="compositionally biased region" description="Basic and acidic residues" evidence="3">
    <location>
        <begin position="212"/>
        <end position="221"/>
    </location>
</feature>
<evidence type="ECO:0000256" key="3">
    <source>
        <dbReference type="SAM" id="MobiDB-lite"/>
    </source>
</evidence>
<dbReference type="Gene3D" id="1.10.510.10">
    <property type="entry name" value="Transferase(Phosphotransferase) domain 1"/>
    <property type="match status" value="1"/>
</dbReference>
<dbReference type="Pfam" id="PF00069">
    <property type="entry name" value="Pkinase"/>
    <property type="match status" value="1"/>
</dbReference>
<accession>A0AAW0NYV6</accession>
<keyword evidence="2" id="KW-0067">ATP-binding</keyword>
<feature type="domain" description="Protein kinase" evidence="5">
    <location>
        <begin position="1"/>
        <end position="194"/>
    </location>
</feature>
<dbReference type="EMBL" id="JBBPFD010000009">
    <property type="protein sequence ID" value="KAK7912846.1"/>
    <property type="molecule type" value="Genomic_DNA"/>
</dbReference>
<dbReference type="GO" id="GO:0005524">
    <property type="term" value="F:ATP binding"/>
    <property type="evidence" value="ECO:0007669"/>
    <property type="project" value="UniProtKB-KW"/>
</dbReference>
<dbReference type="GO" id="GO:0004672">
    <property type="term" value="F:protein kinase activity"/>
    <property type="evidence" value="ECO:0007669"/>
    <property type="project" value="InterPro"/>
</dbReference>
<name>A0AAW0NYV6_9GOBI</name>
<dbReference type="InterPro" id="IPR011009">
    <property type="entry name" value="Kinase-like_dom_sf"/>
</dbReference>
<dbReference type="FunFam" id="1.10.510.10:FF:000571">
    <property type="entry name" value="Maternal embryonic leucine zipper kinase"/>
    <property type="match status" value="1"/>
</dbReference>
<dbReference type="Proteomes" id="UP001460270">
    <property type="component" value="Unassembled WGS sequence"/>
</dbReference>